<name>A0ABQ8GJC0_9PEZI</name>
<evidence type="ECO:0000256" key="3">
    <source>
        <dbReference type="ARBA" id="ARBA00024226"/>
    </source>
</evidence>
<feature type="active site" evidence="5">
    <location>
        <position position="258"/>
    </location>
</feature>
<dbReference type="InterPro" id="IPR016163">
    <property type="entry name" value="Ald_DH_C"/>
</dbReference>
<evidence type="ECO:0000313" key="8">
    <source>
        <dbReference type="EMBL" id="KAH7057380.1"/>
    </source>
</evidence>
<sequence>MTPNTLPPLKTQLFINNEYIDAKSKEVFSVYNPADESLVTDAVQVAGPEDVDAAVDGALKAFKSGPWRNYTAAQRAECMLKLADLIEEHAAELQKLETVAMGVPEALGPFVIKGAIDAWRYYAGWAGKIPGQTFPSENGGPFKIVTYEPLGVCAGISPWNGSHQMLAWKIAPAVAAGNTVIFKSSEKSPLGTAAMGELIKKAGFPPGVIQLLAGAGPTGALLARHMQIAKVSFTGSVGTGKKIHEMAIASNMKRCTLELGGKSPAIIFNDADIDNAVNFCTSGVVTNSGQVCIASSRILVQREIASKFIEALTASFRNMSGTIGPLADRGQYERVMSFIEAGKKEAELAAGGRRLGDKGYFVEPTLFVNPGLDASIYQQEIFGPVGTVRTFDTEEEAIQLANDTLFGLSATLYTASISRALRVASALESGTVGVNTFFYPDNQIPFGGWKESGMGRECGLEGIMAYVQSKSIHINMKL</sequence>
<accession>A0ABQ8GJC0</accession>
<evidence type="ECO:0000256" key="6">
    <source>
        <dbReference type="RuleBase" id="RU003345"/>
    </source>
</evidence>
<evidence type="ECO:0000256" key="5">
    <source>
        <dbReference type="PROSITE-ProRule" id="PRU10007"/>
    </source>
</evidence>
<dbReference type="Gene3D" id="3.40.309.10">
    <property type="entry name" value="Aldehyde Dehydrogenase, Chain A, domain 2"/>
    <property type="match status" value="1"/>
</dbReference>
<comment type="caution">
    <text evidence="8">The sequence shown here is derived from an EMBL/GenBank/DDBJ whole genome shotgun (WGS) entry which is preliminary data.</text>
</comment>
<evidence type="ECO:0000259" key="7">
    <source>
        <dbReference type="Pfam" id="PF00171"/>
    </source>
</evidence>
<dbReference type="Proteomes" id="UP000774617">
    <property type="component" value="Unassembled WGS sequence"/>
</dbReference>
<dbReference type="InterPro" id="IPR015590">
    <property type="entry name" value="Aldehyde_DH_dom"/>
</dbReference>
<gene>
    <name evidence="8" type="ORF">B0J12DRAFT_783756</name>
</gene>
<dbReference type="EC" id="1.2.1.3" evidence="3"/>
<evidence type="ECO:0000256" key="2">
    <source>
        <dbReference type="ARBA" id="ARBA00023002"/>
    </source>
</evidence>
<dbReference type="EMBL" id="JAGTJR010000007">
    <property type="protein sequence ID" value="KAH7057380.1"/>
    <property type="molecule type" value="Genomic_DNA"/>
</dbReference>
<comment type="catalytic activity">
    <reaction evidence="4">
        <text>an aldehyde + NAD(+) + H2O = a carboxylate + NADH + 2 H(+)</text>
        <dbReference type="Rhea" id="RHEA:16185"/>
        <dbReference type="ChEBI" id="CHEBI:15377"/>
        <dbReference type="ChEBI" id="CHEBI:15378"/>
        <dbReference type="ChEBI" id="CHEBI:17478"/>
        <dbReference type="ChEBI" id="CHEBI:29067"/>
        <dbReference type="ChEBI" id="CHEBI:57540"/>
        <dbReference type="ChEBI" id="CHEBI:57945"/>
        <dbReference type="EC" id="1.2.1.3"/>
    </reaction>
</comment>
<dbReference type="PROSITE" id="PS00687">
    <property type="entry name" value="ALDEHYDE_DEHYDR_GLU"/>
    <property type="match status" value="1"/>
</dbReference>
<protein>
    <recommendedName>
        <fullName evidence="3">aldehyde dehydrogenase (NAD(+))</fullName>
        <ecNumber evidence="3">1.2.1.3</ecNumber>
    </recommendedName>
</protein>
<dbReference type="PROSITE" id="PS00070">
    <property type="entry name" value="ALDEHYDE_DEHYDR_CYS"/>
    <property type="match status" value="1"/>
</dbReference>
<comment type="similarity">
    <text evidence="1 6">Belongs to the aldehyde dehydrogenase family.</text>
</comment>
<evidence type="ECO:0000313" key="9">
    <source>
        <dbReference type="Proteomes" id="UP000774617"/>
    </source>
</evidence>
<keyword evidence="9" id="KW-1185">Reference proteome</keyword>
<dbReference type="InterPro" id="IPR016162">
    <property type="entry name" value="Ald_DH_N"/>
</dbReference>
<organism evidence="8 9">
    <name type="scientific">Macrophomina phaseolina</name>
    <dbReference type="NCBI Taxonomy" id="35725"/>
    <lineage>
        <taxon>Eukaryota</taxon>
        <taxon>Fungi</taxon>
        <taxon>Dikarya</taxon>
        <taxon>Ascomycota</taxon>
        <taxon>Pezizomycotina</taxon>
        <taxon>Dothideomycetes</taxon>
        <taxon>Dothideomycetes incertae sedis</taxon>
        <taxon>Botryosphaeriales</taxon>
        <taxon>Botryosphaeriaceae</taxon>
        <taxon>Macrophomina</taxon>
    </lineage>
</organism>
<dbReference type="Pfam" id="PF00171">
    <property type="entry name" value="Aldedh"/>
    <property type="match status" value="1"/>
</dbReference>
<dbReference type="InterPro" id="IPR016160">
    <property type="entry name" value="Ald_DH_CS_CYS"/>
</dbReference>
<evidence type="ECO:0000256" key="1">
    <source>
        <dbReference type="ARBA" id="ARBA00009986"/>
    </source>
</evidence>
<keyword evidence="2 6" id="KW-0560">Oxidoreductase</keyword>
<dbReference type="SUPFAM" id="SSF53720">
    <property type="entry name" value="ALDH-like"/>
    <property type="match status" value="1"/>
</dbReference>
<proteinExistence type="inferred from homology"/>
<dbReference type="InterPro" id="IPR029510">
    <property type="entry name" value="Ald_DH_CS_GLU"/>
</dbReference>
<feature type="domain" description="Aldehyde dehydrogenase" evidence="7">
    <location>
        <begin position="20"/>
        <end position="472"/>
    </location>
</feature>
<dbReference type="Gene3D" id="3.40.605.10">
    <property type="entry name" value="Aldehyde Dehydrogenase, Chain A, domain 1"/>
    <property type="match status" value="1"/>
</dbReference>
<evidence type="ECO:0000256" key="4">
    <source>
        <dbReference type="ARBA" id="ARBA00049194"/>
    </source>
</evidence>
<reference evidence="8 9" key="1">
    <citation type="journal article" date="2021" name="Nat. Commun.">
        <title>Genetic determinants of endophytism in the Arabidopsis root mycobiome.</title>
        <authorList>
            <person name="Mesny F."/>
            <person name="Miyauchi S."/>
            <person name="Thiergart T."/>
            <person name="Pickel B."/>
            <person name="Atanasova L."/>
            <person name="Karlsson M."/>
            <person name="Huettel B."/>
            <person name="Barry K.W."/>
            <person name="Haridas S."/>
            <person name="Chen C."/>
            <person name="Bauer D."/>
            <person name="Andreopoulos W."/>
            <person name="Pangilinan J."/>
            <person name="LaButti K."/>
            <person name="Riley R."/>
            <person name="Lipzen A."/>
            <person name="Clum A."/>
            <person name="Drula E."/>
            <person name="Henrissat B."/>
            <person name="Kohler A."/>
            <person name="Grigoriev I.V."/>
            <person name="Martin F.M."/>
            <person name="Hacquard S."/>
        </authorList>
    </citation>
    <scope>NUCLEOTIDE SEQUENCE [LARGE SCALE GENOMIC DNA]</scope>
    <source>
        <strain evidence="8 9">MPI-SDFR-AT-0080</strain>
    </source>
</reference>
<dbReference type="PANTHER" id="PTHR11699">
    <property type="entry name" value="ALDEHYDE DEHYDROGENASE-RELATED"/>
    <property type="match status" value="1"/>
</dbReference>
<dbReference type="InterPro" id="IPR016161">
    <property type="entry name" value="Ald_DH/histidinol_DH"/>
</dbReference>